<dbReference type="Proteomes" id="UP000264215">
    <property type="component" value="Unassembled WGS sequence"/>
</dbReference>
<dbReference type="InterPro" id="IPR036691">
    <property type="entry name" value="Endo/exonu/phosph_ase_sf"/>
</dbReference>
<evidence type="ECO:0000313" key="3">
    <source>
        <dbReference type="Proteomes" id="UP000264215"/>
    </source>
</evidence>
<sequence>DRGCAAIVTEIEGREVLVMGTHLGLGGIMEVQTELRYILEVYLEYEEIPAIIAGDLNVEWYDLQYGVPELFDHFKSVNHALDKSLHTIPADRPGRQIDYIFVNQHFDIIDAFTVASYASDHLPVVSRLILK</sequence>
<accession>A0A3D3TLI0</accession>
<dbReference type="AlphaFoldDB" id="A0A3D3TLI0"/>
<dbReference type="Pfam" id="PF03372">
    <property type="entry name" value="Exo_endo_phos"/>
    <property type="match status" value="1"/>
</dbReference>
<feature type="non-terminal residue" evidence="2">
    <location>
        <position position="1"/>
    </location>
</feature>
<gene>
    <name evidence="2" type="ORF">DIT26_01850</name>
</gene>
<comment type="caution">
    <text evidence="2">The sequence shown here is derived from an EMBL/GenBank/DDBJ whole genome shotgun (WGS) entry which is preliminary data.</text>
</comment>
<evidence type="ECO:0000259" key="1">
    <source>
        <dbReference type="Pfam" id="PF03372"/>
    </source>
</evidence>
<dbReference type="InterPro" id="IPR005135">
    <property type="entry name" value="Endo/exonuclease/phosphatase"/>
</dbReference>
<evidence type="ECO:0000313" key="2">
    <source>
        <dbReference type="EMBL" id="HCO69323.1"/>
    </source>
</evidence>
<feature type="domain" description="Endonuclease/exonuclease/phosphatase" evidence="1">
    <location>
        <begin position="37"/>
        <end position="121"/>
    </location>
</feature>
<dbReference type="SUPFAM" id="SSF56219">
    <property type="entry name" value="DNase I-like"/>
    <property type="match status" value="1"/>
</dbReference>
<name>A0A3D3TLI0_9BACT</name>
<dbReference type="EMBL" id="DQBS01000047">
    <property type="protein sequence ID" value="HCO69323.1"/>
    <property type="molecule type" value="Genomic_DNA"/>
</dbReference>
<protein>
    <recommendedName>
        <fullName evidence="1">Endonuclease/exonuclease/phosphatase domain-containing protein</fullName>
    </recommendedName>
</protein>
<proteinExistence type="predicted"/>
<organism evidence="2 3">
    <name type="scientific">Mesotoga infera</name>
    <dbReference type="NCBI Taxonomy" id="1236046"/>
    <lineage>
        <taxon>Bacteria</taxon>
        <taxon>Thermotogati</taxon>
        <taxon>Thermotogota</taxon>
        <taxon>Thermotogae</taxon>
        <taxon>Kosmotogales</taxon>
        <taxon>Kosmotogaceae</taxon>
        <taxon>Mesotoga</taxon>
    </lineage>
</organism>
<dbReference type="Gene3D" id="3.60.10.10">
    <property type="entry name" value="Endonuclease/exonuclease/phosphatase"/>
    <property type="match status" value="1"/>
</dbReference>
<dbReference type="GO" id="GO:0003824">
    <property type="term" value="F:catalytic activity"/>
    <property type="evidence" value="ECO:0007669"/>
    <property type="project" value="InterPro"/>
</dbReference>
<reference evidence="2 3" key="1">
    <citation type="journal article" date="2018" name="Nat. Biotechnol.">
        <title>A standardized bacterial taxonomy based on genome phylogeny substantially revises the tree of life.</title>
        <authorList>
            <person name="Parks D.H."/>
            <person name="Chuvochina M."/>
            <person name="Waite D.W."/>
            <person name="Rinke C."/>
            <person name="Skarshewski A."/>
            <person name="Chaumeil P.A."/>
            <person name="Hugenholtz P."/>
        </authorList>
    </citation>
    <scope>NUCLEOTIDE SEQUENCE [LARGE SCALE GENOMIC DNA]</scope>
    <source>
        <strain evidence="2">UBA9905</strain>
    </source>
</reference>